<accession>A0AAD6VPV9</accession>
<proteinExistence type="predicted"/>
<dbReference type="AlphaFoldDB" id="A0AAD6VPV9"/>
<evidence type="ECO:0000313" key="3">
    <source>
        <dbReference type="Proteomes" id="UP001219525"/>
    </source>
</evidence>
<feature type="region of interest" description="Disordered" evidence="1">
    <location>
        <begin position="46"/>
        <end position="65"/>
    </location>
</feature>
<protein>
    <submittedName>
        <fullName evidence="2">Uncharacterized protein</fullName>
    </submittedName>
</protein>
<reference evidence="2" key="1">
    <citation type="submission" date="2023-03" db="EMBL/GenBank/DDBJ databases">
        <title>Massive genome expansion in bonnet fungi (Mycena s.s.) driven by repeated elements and novel gene families across ecological guilds.</title>
        <authorList>
            <consortium name="Lawrence Berkeley National Laboratory"/>
            <person name="Harder C.B."/>
            <person name="Miyauchi S."/>
            <person name="Viragh M."/>
            <person name="Kuo A."/>
            <person name="Thoen E."/>
            <person name="Andreopoulos B."/>
            <person name="Lu D."/>
            <person name="Skrede I."/>
            <person name="Drula E."/>
            <person name="Henrissat B."/>
            <person name="Morin E."/>
            <person name="Kohler A."/>
            <person name="Barry K."/>
            <person name="LaButti K."/>
            <person name="Morin E."/>
            <person name="Salamov A."/>
            <person name="Lipzen A."/>
            <person name="Mereny Z."/>
            <person name="Hegedus B."/>
            <person name="Baldrian P."/>
            <person name="Stursova M."/>
            <person name="Weitz H."/>
            <person name="Taylor A."/>
            <person name="Grigoriev I.V."/>
            <person name="Nagy L.G."/>
            <person name="Martin F."/>
            <person name="Kauserud H."/>
        </authorList>
    </citation>
    <scope>NUCLEOTIDE SEQUENCE</scope>
    <source>
        <strain evidence="2">9144</strain>
    </source>
</reference>
<evidence type="ECO:0000313" key="2">
    <source>
        <dbReference type="EMBL" id="KAJ7215975.1"/>
    </source>
</evidence>
<name>A0AAD6VPV9_9AGAR</name>
<keyword evidence="3" id="KW-1185">Reference proteome</keyword>
<comment type="caution">
    <text evidence="2">The sequence shown here is derived from an EMBL/GenBank/DDBJ whole genome shotgun (WGS) entry which is preliminary data.</text>
</comment>
<dbReference type="EMBL" id="JARJCW010000016">
    <property type="protein sequence ID" value="KAJ7215975.1"/>
    <property type="molecule type" value="Genomic_DNA"/>
</dbReference>
<evidence type="ECO:0000256" key="1">
    <source>
        <dbReference type="SAM" id="MobiDB-lite"/>
    </source>
</evidence>
<sequence>MVSKDHGCFGHTLASKNHIYCLTLSRSGPVATRDTPEPISHISRGITKSAVSSARPPRKNPAVPVQNHYSKDLKQRVIYQAYTLEKGSTEIAIDLNMPLRVVQRIKQTWAEIGSNETSAEMSMLAGESSGAGEWPERTSCGDSISGVGVLQSVLAIRLDFLRAEAVFLSPMVGVCGRRQRSDLVMPREM</sequence>
<dbReference type="Proteomes" id="UP001219525">
    <property type="component" value="Unassembled WGS sequence"/>
</dbReference>
<organism evidence="2 3">
    <name type="scientific">Mycena pura</name>
    <dbReference type="NCBI Taxonomy" id="153505"/>
    <lineage>
        <taxon>Eukaryota</taxon>
        <taxon>Fungi</taxon>
        <taxon>Dikarya</taxon>
        <taxon>Basidiomycota</taxon>
        <taxon>Agaricomycotina</taxon>
        <taxon>Agaricomycetes</taxon>
        <taxon>Agaricomycetidae</taxon>
        <taxon>Agaricales</taxon>
        <taxon>Marasmiineae</taxon>
        <taxon>Mycenaceae</taxon>
        <taxon>Mycena</taxon>
    </lineage>
</organism>
<gene>
    <name evidence="2" type="ORF">GGX14DRAFT_391642</name>
</gene>